<protein>
    <recommendedName>
        <fullName evidence="3">16S rRNA (uracil(1498)-N(3))-methyltransferase</fullName>
        <ecNumber evidence="3">2.1.1.193</ecNumber>
    </recommendedName>
</protein>
<dbReference type="InterPro" id="IPR029028">
    <property type="entry name" value="Alpha/beta_knot_MTases"/>
</dbReference>
<dbReference type="NCBIfam" id="TIGR00046">
    <property type="entry name" value="RsmE family RNA methyltransferase"/>
    <property type="match status" value="1"/>
</dbReference>
<comment type="catalytic activity">
    <reaction evidence="10">
        <text>uridine(1498) in 16S rRNA + S-adenosyl-L-methionine = N(3)-methyluridine(1498) in 16S rRNA + S-adenosyl-L-homocysteine + H(+)</text>
        <dbReference type="Rhea" id="RHEA:42920"/>
        <dbReference type="Rhea" id="RHEA-COMP:10283"/>
        <dbReference type="Rhea" id="RHEA-COMP:10284"/>
        <dbReference type="ChEBI" id="CHEBI:15378"/>
        <dbReference type="ChEBI" id="CHEBI:57856"/>
        <dbReference type="ChEBI" id="CHEBI:59789"/>
        <dbReference type="ChEBI" id="CHEBI:65315"/>
        <dbReference type="ChEBI" id="CHEBI:74502"/>
        <dbReference type="EC" id="2.1.1.193"/>
    </reaction>
</comment>
<organism evidence="13">
    <name type="scientific">hydrothermal vent metagenome</name>
    <dbReference type="NCBI Taxonomy" id="652676"/>
    <lineage>
        <taxon>unclassified sequences</taxon>
        <taxon>metagenomes</taxon>
        <taxon>ecological metagenomes</taxon>
    </lineage>
</organism>
<keyword evidence="8" id="KW-0949">S-adenosyl-L-methionine</keyword>
<evidence type="ECO:0000256" key="7">
    <source>
        <dbReference type="ARBA" id="ARBA00022679"/>
    </source>
</evidence>
<dbReference type="GO" id="GO:0070475">
    <property type="term" value="P:rRNA base methylation"/>
    <property type="evidence" value="ECO:0007669"/>
    <property type="project" value="TreeGrafter"/>
</dbReference>
<feature type="domain" description="Ribosomal RNA small subunit methyltransferase E methyltransferase" evidence="11">
    <location>
        <begin position="88"/>
        <end position="247"/>
    </location>
</feature>
<dbReference type="CDD" id="cd18084">
    <property type="entry name" value="RsmE-like"/>
    <property type="match status" value="1"/>
</dbReference>
<keyword evidence="7 13" id="KW-0808">Transferase</keyword>
<evidence type="ECO:0000256" key="1">
    <source>
        <dbReference type="ARBA" id="ARBA00004496"/>
    </source>
</evidence>
<name>A0A1W1DGA6_9ZZZZ</name>
<evidence type="ECO:0000256" key="8">
    <source>
        <dbReference type="ARBA" id="ARBA00022691"/>
    </source>
</evidence>
<dbReference type="EMBL" id="FPHW01000250">
    <property type="protein sequence ID" value="SFV86052.1"/>
    <property type="molecule type" value="Genomic_DNA"/>
</dbReference>
<evidence type="ECO:0000256" key="5">
    <source>
        <dbReference type="ARBA" id="ARBA00022552"/>
    </source>
</evidence>
<dbReference type="InterPro" id="IPR046887">
    <property type="entry name" value="RsmE_PUA-like"/>
</dbReference>
<dbReference type="EMBL" id="FPHU01000072">
    <property type="protein sequence ID" value="SFV80400.1"/>
    <property type="molecule type" value="Genomic_DNA"/>
</dbReference>
<feature type="domain" description="Ribosomal RNA small subunit methyltransferase E PUA-like" evidence="12">
    <location>
        <begin position="38"/>
        <end position="79"/>
    </location>
</feature>
<dbReference type="SUPFAM" id="SSF75217">
    <property type="entry name" value="alpha/beta knot"/>
    <property type="match status" value="1"/>
</dbReference>
<dbReference type="InterPro" id="IPR015947">
    <property type="entry name" value="PUA-like_sf"/>
</dbReference>
<dbReference type="InterPro" id="IPR029026">
    <property type="entry name" value="tRNA_m1G_MTases_N"/>
</dbReference>
<dbReference type="Pfam" id="PF20260">
    <property type="entry name" value="PUA_4"/>
    <property type="match status" value="1"/>
</dbReference>
<gene>
    <name evidence="13" type="ORF">MNB_SUP05-13-358</name>
    <name evidence="14" type="ORF">MNB_SUP05-7-379</name>
</gene>
<reference evidence="13" key="1">
    <citation type="submission" date="2016-10" db="EMBL/GenBank/DDBJ databases">
        <authorList>
            <person name="de Groot N.N."/>
        </authorList>
    </citation>
    <scope>NUCLEOTIDE SEQUENCE</scope>
</reference>
<evidence type="ECO:0000256" key="9">
    <source>
        <dbReference type="ARBA" id="ARBA00025699"/>
    </source>
</evidence>
<comment type="similarity">
    <text evidence="2">Belongs to the RNA methyltransferase RsmE family.</text>
</comment>
<evidence type="ECO:0000259" key="11">
    <source>
        <dbReference type="Pfam" id="PF04452"/>
    </source>
</evidence>
<dbReference type="SUPFAM" id="SSF88697">
    <property type="entry name" value="PUA domain-like"/>
    <property type="match status" value="1"/>
</dbReference>
<evidence type="ECO:0000256" key="3">
    <source>
        <dbReference type="ARBA" id="ARBA00012328"/>
    </source>
</evidence>
<evidence type="ECO:0000256" key="6">
    <source>
        <dbReference type="ARBA" id="ARBA00022603"/>
    </source>
</evidence>
<dbReference type="EC" id="2.1.1.193" evidence="3"/>
<dbReference type="PIRSF" id="PIRSF015601">
    <property type="entry name" value="MTase_slr0722"/>
    <property type="match status" value="1"/>
</dbReference>
<evidence type="ECO:0000256" key="4">
    <source>
        <dbReference type="ARBA" id="ARBA00022490"/>
    </source>
</evidence>
<dbReference type="PANTHER" id="PTHR30027:SF3">
    <property type="entry name" value="16S RRNA (URACIL(1498)-N(3))-METHYLTRANSFERASE"/>
    <property type="match status" value="1"/>
</dbReference>
<dbReference type="Gene3D" id="3.40.1280.10">
    <property type="match status" value="1"/>
</dbReference>
<accession>A0A1W1DGA6</accession>
<dbReference type="AlphaFoldDB" id="A0A1W1DGA6"/>
<keyword evidence="6 13" id="KW-0489">Methyltransferase</keyword>
<evidence type="ECO:0000259" key="12">
    <source>
        <dbReference type="Pfam" id="PF20260"/>
    </source>
</evidence>
<dbReference type="Gene3D" id="2.40.240.20">
    <property type="entry name" value="Hypothetical PUA domain-like, domain 1"/>
    <property type="match status" value="1"/>
</dbReference>
<keyword evidence="4" id="KW-0963">Cytoplasm</keyword>
<dbReference type="InterPro" id="IPR046886">
    <property type="entry name" value="RsmE_MTase_dom"/>
</dbReference>
<dbReference type="GO" id="GO:0070042">
    <property type="term" value="F:rRNA (uridine-N3-)-methyltransferase activity"/>
    <property type="evidence" value="ECO:0007669"/>
    <property type="project" value="TreeGrafter"/>
</dbReference>
<sequence>MYHYFQLFVAHKDTMKHVRLYQNTSLQIDDEITLDKYTSHHLVKVLRFPVGQNFTLFNGDGMDYTSKVLEAKKDCVVKVLSKEKNLSESKLNLTLAQGIAKGEKMDFLMQKAVELGVNKIVPILSERCVVKLKGDKLTKRQSHWQKIVIGACEQSGRSVVPEVVNPISLDEFLNQPVSNGFVLHHRSENTLLDVDSITEASILIGPEGGLSEAEIAQATDAGYQSLLLGSRVLRTETASLVAIANMQLLWGS</sequence>
<comment type="function">
    <text evidence="9">Specifically methylates the N3 position of the uracil ring of uridine 1498 (m3U1498) in 16S rRNA. Acts on the fully assembled 30S ribosomal subunit.</text>
</comment>
<keyword evidence="5" id="KW-0698">rRNA processing</keyword>
<evidence type="ECO:0000256" key="10">
    <source>
        <dbReference type="ARBA" id="ARBA00047944"/>
    </source>
</evidence>
<dbReference type="NCBIfam" id="NF008692">
    <property type="entry name" value="PRK11713.1-5"/>
    <property type="match status" value="1"/>
</dbReference>
<comment type="subcellular location">
    <subcellularLocation>
        <location evidence="1">Cytoplasm</location>
    </subcellularLocation>
</comment>
<evidence type="ECO:0000313" key="14">
    <source>
        <dbReference type="EMBL" id="SFV86052.1"/>
    </source>
</evidence>
<proteinExistence type="inferred from homology"/>
<evidence type="ECO:0000313" key="13">
    <source>
        <dbReference type="EMBL" id="SFV80400.1"/>
    </source>
</evidence>
<dbReference type="PANTHER" id="PTHR30027">
    <property type="entry name" value="RIBOSOMAL RNA SMALL SUBUNIT METHYLTRANSFERASE E"/>
    <property type="match status" value="1"/>
</dbReference>
<dbReference type="Pfam" id="PF04452">
    <property type="entry name" value="Methyltrans_RNA"/>
    <property type="match status" value="1"/>
</dbReference>
<evidence type="ECO:0000256" key="2">
    <source>
        <dbReference type="ARBA" id="ARBA00005528"/>
    </source>
</evidence>
<dbReference type="InterPro" id="IPR006700">
    <property type="entry name" value="RsmE"/>
</dbReference>
<dbReference type="GO" id="GO:0005737">
    <property type="term" value="C:cytoplasm"/>
    <property type="evidence" value="ECO:0007669"/>
    <property type="project" value="UniProtKB-SubCell"/>
</dbReference>